<dbReference type="EMBL" id="JACTNZ010000007">
    <property type="protein sequence ID" value="KAG5540146.1"/>
    <property type="molecule type" value="Genomic_DNA"/>
</dbReference>
<reference evidence="1" key="1">
    <citation type="submission" date="2020-08" db="EMBL/GenBank/DDBJ databases">
        <title>Plant Genome Project.</title>
        <authorList>
            <person name="Zhang R.-G."/>
        </authorList>
    </citation>
    <scope>NUCLEOTIDE SEQUENCE</scope>
    <source>
        <strain evidence="1">WSP0</strain>
        <tissue evidence="1">Leaf</tissue>
    </source>
</reference>
<proteinExistence type="predicted"/>
<evidence type="ECO:0000313" key="2">
    <source>
        <dbReference type="Proteomes" id="UP000823749"/>
    </source>
</evidence>
<evidence type="ECO:0000313" key="1">
    <source>
        <dbReference type="EMBL" id="KAG5540146.1"/>
    </source>
</evidence>
<comment type="caution">
    <text evidence="1">The sequence shown here is derived from an EMBL/GenBank/DDBJ whole genome shotgun (WGS) entry which is preliminary data.</text>
</comment>
<organism evidence="1 2">
    <name type="scientific">Rhododendron griersonianum</name>
    <dbReference type="NCBI Taxonomy" id="479676"/>
    <lineage>
        <taxon>Eukaryota</taxon>
        <taxon>Viridiplantae</taxon>
        <taxon>Streptophyta</taxon>
        <taxon>Embryophyta</taxon>
        <taxon>Tracheophyta</taxon>
        <taxon>Spermatophyta</taxon>
        <taxon>Magnoliopsida</taxon>
        <taxon>eudicotyledons</taxon>
        <taxon>Gunneridae</taxon>
        <taxon>Pentapetalae</taxon>
        <taxon>asterids</taxon>
        <taxon>Ericales</taxon>
        <taxon>Ericaceae</taxon>
        <taxon>Ericoideae</taxon>
        <taxon>Rhodoreae</taxon>
        <taxon>Rhododendron</taxon>
    </lineage>
</organism>
<gene>
    <name evidence="1" type="ORF">RHGRI_020394</name>
</gene>
<accession>A0AAV6JG83</accession>
<sequence length="82" mass="8880">MPQSQNSSSSCLTPIYSSFSKEILVASRVLYQVGKARLIDGVTNGTSVEVNHVVLLLDSTGEARSYNVVDGIFFLVLSLIDE</sequence>
<keyword evidence="2" id="KW-1185">Reference proteome</keyword>
<name>A0AAV6JG83_9ERIC</name>
<protein>
    <submittedName>
        <fullName evidence="1">Uncharacterized protein</fullName>
    </submittedName>
</protein>
<dbReference type="Proteomes" id="UP000823749">
    <property type="component" value="Chromosome 7"/>
</dbReference>
<dbReference type="AlphaFoldDB" id="A0AAV6JG83"/>